<comment type="pathway">
    <text evidence="1 11">Carbohydrate biosynthesis; gluconeogenesis.</text>
</comment>
<evidence type="ECO:0000256" key="2">
    <source>
        <dbReference type="ARBA" id="ARBA00005796"/>
    </source>
</evidence>
<keyword evidence="10 11" id="KW-0456">Lyase</keyword>
<dbReference type="PIRSF" id="PIRSF001348">
    <property type="entry name" value="PEP_carboxykinase_GTP"/>
    <property type="match status" value="1"/>
</dbReference>
<dbReference type="NCBIfam" id="NF003253">
    <property type="entry name" value="PRK04210.1"/>
    <property type="match status" value="1"/>
</dbReference>
<dbReference type="GO" id="GO:0071333">
    <property type="term" value="P:cellular response to glucose stimulus"/>
    <property type="evidence" value="ECO:0007669"/>
    <property type="project" value="TreeGrafter"/>
</dbReference>
<evidence type="ECO:0000256" key="12">
    <source>
        <dbReference type="SAM" id="MobiDB-lite"/>
    </source>
</evidence>
<dbReference type="GO" id="GO:0005525">
    <property type="term" value="F:GTP binding"/>
    <property type="evidence" value="ECO:0007669"/>
    <property type="project" value="UniProtKB-UniRule"/>
</dbReference>
<dbReference type="GO" id="GO:0004613">
    <property type="term" value="F:phosphoenolpyruvate carboxykinase (GTP) activity"/>
    <property type="evidence" value="ECO:0007669"/>
    <property type="project" value="UniProtKB-UniRule"/>
</dbReference>
<dbReference type="PANTHER" id="PTHR11561:SF0">
    <property type="entry name" value="PHOSPHOENOLPYRUVATE CARBOXYKINASE [GTP]-RELATED"/>
    <property type="match status" value="1"/>
</dbReference>
<keyword evidence="9 11" id="KW-0464">Manganese</keyword>
<dbReference type="GO" id="GO:0042594">
    <property type="term" value="P:response to starvation"/>
    <property type="evidence" value="ECO:0007669"/>
    <property type="project" value="TreeGrafter"/>
</dbReference>
<dbReference type="InterPro" id="IPR008210">
    <property type="entry name" value="PEP_carboxykinase_N"/>
</dbReference>
<dbReference type="InterPro" id="IPR008209">
    <property type="entry name" value="PEP_carboxykinase_GTP"/>
</dbReference>
<keyword evidence="4 11" id="KW-0312">Gluconeogenesis</keyword>
<keyword evidence="7 11" id="KW-0210">Decarboxylase</keyword>
<name>C8XD90_NAKMY</name>
<keyword evidence="15" id="KW-0670">Pyruvate</keyword>
<feature type="binding site" evidence="11">
    <location>
        <position position="109"/>
    </location>
    <ligand>
        <name>substrate</name>
    </ligand>
</feature>
<evidence type="ECO:0000256" key="4">
    <source>
        <dbReference type="ARBA" id="ARBA00022432"/>
    </source>
</evidence>
<reference evidence="16" key="1">
    <citation type="submission" date="2009-09" db="EMBL/GenBank/DDBJ databases">
        <title>The complete genome of Nakamurella multipartita DSM 44233.</title>
        <authorList>
            <consortium name="US DOE Joint Genome Institute (JGI-PGF)"/>
            <person name="Lucas S."/>
            <person name="Copeland A."/>
            <person name="Lapidus A."/>
            <person name="Glavina del Rio T."/>
            <person name="Dalin E."/>
            <person name="Tice H."/>
            <person name="Bruce D."/>
            <person name="Goodwin L."/>
            <person name="Pitluck S."/>
            <person name="Kyrpides N."/>
            <person name="Mavromatis K."/>
            <person name="Ivanova N."/>
            <person name="Ovchinnikova G."/>
            <person name="Sims D."/>
            <person name="Meincke L."/>
            <person name="Brettin T."/>
            <person name="Detter J.C."/>
            <person name="Han C."/>
            <person name="Larimer F."/>
            <person name="Land M."/>
            <person name="Hauser L."/>
            <person name="Markowitz V."/>
            <person name="Cheng J.-F."/>
            <person name="Hugenholtz P."/>
            <person name="Woyke T."/>
            <person name="Wu D."/>
            <person name="Klenk H.-P."/>
            <person name="Eisen J.A."/>
        </authorList>
    </citation>
    <scope>NUCLEOTIDE SEQUENCE [LARGE SCALE GENOMIC DNA]</scope>
    <source>
        <strain evidence="16">ATCC 700099 / DSM 44233 / CIP 104796 / JCM 9543 / NBRC 105858 / Y-104</strain>
    </source>
</reference>
<keyword evidence="16" id="KW-1185">Reference proteome</keyword>
<evidence type="ECO:0000256" key="8">
    <source>
        <dbReference type="ARBA" id="ARBA00023134"/>
    </source>
</evidence>
<dbReference type="GO" id="GO:0005829">
    <property type="term" value="C:cytosol"/>
    <property type="evidence" value="ECO:0007669"/>
    <property type="project" value="TreeGrafter"/>
</dbReference>
<dbReference type="PROSITE" id="PS00505">
    <property type="entry name" value="PEPCK_GTP"/>
    <property type="match status" value="1"/>
</dbReference>
<dbReference type="GO" id="GO:0006107">
    <property type="term" value="P:oxaloacetate metabolic process"/>
    <property type="evidence" value="ECO:0007669"/>
    <property type="project" value="TreeGrafter"/>
</dbReference>
<gene>
    <name evidence="11" type="primary">pckG</name>
    <name evidence="15" type="ordered locus">Namu_5314</name>
</gene>
<proteinExistence type="inferred from homology"/>
<comment type="subcellular location">
    <subcellularLocation>
        <location evidence="11">Cytoplasm</location>
    </subcellularLocation>
</comment>
<keyword evidence="6 11" id="KW-0547">Nucleotide-binding</keyword>
<dbReference type="InParanoid" id="C8XD90"/>
<evidence type="ECO:0000256" key="11">
    <source>
        <dbReference type="HAMAP-Rule" id="MF_00452"/>
    </source>
</evidence>
<dbReference type="Gene3D" id="3.40.449.10">
    <property type="entry name" value="Phosphoenolpyruvate Carboxykinase, domain 1"/>
    <property type="match status" value="1"/>
</dbReference>
<dbReference type="SUPFAM" id="SSF68923">
    <property type="entry name" value="PEP carboxykinase N-terminal domain"/>
    <property type="match status" value="1"/>
</dbReference>
<dbReference type="GO" id="GO:0006094">
    <property type="term" value="P:gluconeogenesis"/>
    <property type="evidence" value="ECO:0007669"/>
    <property type="project" value="UniProtKB-UniRule"/>
</dbReference>
<accession>C8XD90</accession>
<evidence type="ECO:0000256" key="6">
    <source>
        <dbReference type="ARBA" id="ARBA00022741"/>
    </source>
</evidence>
<comment type="similarity">
    <text evidence="2 11">Belongs to the phosphoenolpyruvate carboxykinase [GTP] family.</text>
</comment>
<dbReference type="EC" id="4.1.1.32" evidence="11"/>
<feature type="binding site" evidence="11">
    <location>
        <position position="459"/>
    </location>
    <ligand>
        <name>GTP</name>
        <dbReference type="ChEBI" id="CHEBI:37565"/>
    </ligand>
</feature>
<dbReference type="FunCoup" id="C8XD90">
    <property type="interactions" value="80"/>
</dbReference>
<dbReference type="CDD" id="cd00819">
    <property type="entry name" value="PEPCK_GTP"/>
    <property type="match status" value="1"/>
</dbReference>
<evidence type="ECO:0000256" key="10">
    <source>
        <dbReference type="ARBA" id="ARBA00023239"/>
    </source>
</evidence>
<comment type="catalytic activity">
    <reaction evidence="11">
        <text>oxaloacetate + GTP = phosphoenolpyruvate + GDP + CO2</text>
        <dbReference type="Rhea" id="RHEA:10388"/>
        <dbReference type="ChEBI" id="CHEBI:16452"/>
        <dbReference type="ChEBI" id="CHEBI:16526"/>
        <dbReference type="ChEBI" id="CHEBI:37565"/>
        <dbReference type="ChEBI" id="CHEBI:58189"/>
        <dbReference type="ChEBI" id="CHEBI:58702"/>
        <dbReference type="EC" id="4.1.1.32"/>
    </reaction>
</comment>
<sequence length="647" mass="69997">MTAVIRPTDEATGAAEIPATSISGSFSAGPGVPAGIKVEGAPAGTSPALLSWVLEVAELTRPDRVVFTDGSDQEWDRLIEHMLGTGTITKLAAKENSYWAASDPTDVARVEDRTYICSVDPADAGATNNWMDPTAMKSIMTALYEGCMTGRTMYVMPFCMGPYDAPNPKLGVEITDSEYVVASMRIMTRMGTKALELINAGNPWVKALHSIGAPLAPGQQDVPWPCNDTKYIVQFPEERTIWSFGSGYGGNALLGKKCYSLRIASVMARDEGWLAEHMLILKITSPAGKVDYLAAAFPSACGKTNLAMLEPTIPGWKVETLGDDIAWMTFGEDGRLYAVNPEYGLFGVAPGTGWNTNPNAMRTIAQGNSLFTNVALTDDGDIWWEGLTEEPPAHLTDWKGRDWTPSGLDEHGRRLDSAGEPSSHPNSRFCTPITQCPIIADEYFEPVGVPISAILFGGRRKTTIPLVTQSRDWQHGVFMGATLSSETTAAATGAVGVVRRDPMAMLPFIGYNAGDYFAHWIDMGKGADESKLPKIFYVNWFRRDADGGFLWPGFGENSRVLKWVIERLDGSAAAVETPIGHVPGEGSLDVDGLGLTADELAAALTVDREEWAAEIPLIEEWFAKIGDSVPTSLRDELDSLKLRLGLS</sequence>
<keyword evidence="11" id="KW-0963">Cytoplasm</keyword>
<dbReference type="eggNOG" id="COG1274">
    <property type="taxonomic scope" value="Bacteria"/>
</dbReference>
<reference evidence="15 16" key="2">
    <citation type="journal article" date="2010" name="Stand. Genomic Sci.">
        <title>Complete genome sequence of Nakamurella multipartita type strain (Y-104).</title>
        <authorList>
            <person name="Tice H."/>
            <person name="Mayilraj S."/>
            <person name="Sims D."/>
            <person name="Lapidus A."/>
            <person name="Nolan M."/>
            <person name="Lucas S."/>
            <person name="Glavina Del Rio T."/>
            <person name="Copeland A."/>
            <person name="Cheng J.F."/>
            <person name="Meincke L."/>
            <person name="Bruce D."/>
            <person name="Goodwin L."/>
            <person name="Pitluck S."/>
            <person name="Ivanova N."/>
            <person name="Mavromatis K."/>
            <person name="Ovchinnikova G."/>
            <person name="Pati A."/>
            <person name="Chen A."/>
            <person name="Palaniappan K."/>
            <person name="Land M."/>
            <person name="Hauser L."/>
            <person name="Chang Y.J."/>
            <person name="Jeffries C.D."/>
            <person name="Detter J.C."/>
            <person name="Brettin T."/>
            <person name="Rohde M."/>
            <person name="Goker M."/>
            <person name="Bristow J."/>
            <person name="Eisen J.A."/>
            <person name="Markowitz V."/>
            <person name="Hugenholtz P."/>
            <person name="Kyrpides N.C."/>
            <person name="Klenk H.P."/>
            <person name="Chen F."/>
        </authorList>
    </citation>
    <scope>NUCLEOTIDE SEQUENCE [LARGE SCALE GENOMIC DNA]</scope>
    <source>
        <strain evidence="16">ATCC 700099 / DSM 44233 / CIP 104796 / JCM 9543 / NBRC 105858 / Y-104</strain>
    </source>
</reference>
<feature type="binding site" evidence="11">
    <location>
        <begin position="426"/>
        <end position="428"/>
    </location>
    <ligand>
        <name>substrate</name>
    </ligand>
</feature>
<organism evidence="15 16">
    <name type="scientific">Nakamurella multipartita (strain ATCC 700099 / DSM 44233 / CIP 104796 / JCM 9543 / NBRC 105858 / Y-104)</name>
    <name type="common">Microsphaera multipartita</name>
    <dbReference type="NCBI Taxonomy" id="479431"/>
    <lineage>
        <taxon>Bacteria</taxon>
        <taxon>Bacillati</taxon>
        <taxon>Actinomycetota</taxon>
        <taxon>Actinomycetes</taxon>
        <taxon>Nakamurellales</taxon>
        <taxon>Nakamurellaceae</taxon>
        <taxon>Nakamurella</taxon>
    </lineage>
</organism>
<evidence type="ECO:0000256" key="7">
    <source>
        <dbReference type="ARBA" id="ARBA00022793"/>
    </source>
</evidence>
<dbReference type="EMBL" id="CP001737">
    <property type="protein sequence ID" value="ACV81580.1"/>
    <property type="molecule type" value="Genomic_DNA"/>
</dbReference>
<evidence type="ECO:0000259" key="14">
    <source>
        <dbReference type="Pfam" id="PF17297"/>
    </source>
</evidence>
<feature type="binding site" evidence="11">
    <location>
        <position position="324"/>
    </location>
    <ligand>
        <name>Mn(2+)</name>
        <dbReference type="ChEBI" id="CHEBI:29035"/>
    </ligand>
</feature>
<feature type="domain" description="Phosphoenolpyruvate carboxykinase GTP-utilising N-terminal" evidence="14">
    <location>
        <begin position="52"/>
        <end position="269"/>
    </location>
</feature>
<dbReference type="SUPFAM" id="SSF53795">
    <property type="entry name" value="PEP carboxykinase-like"/>
    <property type="match status" value="1"/>
</dbReference>
<feature type="binding site" evidence="11">
    <location>
        <position position="299"/>
    </location>
    <ligand>
        <name>substrate</name>
    </ligand>
</feature>
<feature type="compositionally biased region" description="Basic and acidic residues" evidence="12">
    <location>
        <begin position="396"/>
        <end position="417"/>
    </location>
</feature>
<dbReference type="PANTHER" id="PTHR11561">
    <property type="entry name" value="PHOSPHOENOLPYRUVATE CARBOXYKINASE"/>
    <property type="match status" value="1"/>
</dbReference>
<keyword evidence="5 11" id="KW-0479">Metal-binding</keyword>
<feature type="binding site" evidence="11">
    <location>
        <begin position="554"/>
        <end position="557"/>
    </location>
    <ligand>
        <name>GTP</name>
        <dbReference type="ChEBI" id="CHEBI:37565"/>
    </ligand>
</feature>
<keyword evidence="15" id="KW-0418">Kinase</keyword>
<evidence type="ECO:0000256" key="5">
    <source>
        <dbReference type="ARBA" id="ARBA00022723"/>
    </source>
</evidence>
<dbReference type="InterPro" id="IPR035078">
    <property type="entry name" value="PEP_carboxykinase_GTP_N"/>
</dbReference>
<dbReference type="Gene3D" id="3.90.228.20">
    <property type="match status" value="1"/>
</dbReference>
<dbReference type="Proteomes" id="UP000002218">
    <property type="component" value="Chromosome"/>
</dbReference>
<dbReference type="FunFam" id="3.40.449.10:FF:000005">
    <property type="entry name" value="Phosphoenolpyruvate carboxykinase [GTP]"/>
    <property type="match status" value="1"/>
</dbReference>
<dbReference type="GO" id="GO:0033993">
    <property type="term" value="P:response to lipid"/>
    <property type="evidence" value="ECO:0007669"/>
    <property type="project" value="TreeGrafter"/>
</dbReference>
<evidence type="ECO:0000256" key="9">
    <source>
        <dbReference type="ARBA" id="ARBA00023211"/>
    </source>
</evidence>
<dbReference type="HOGENOM" id="CLU_028872_1_1_11"/>
<feature type="domain" description="Phosphoenolpyruvate carboxykinase C-terminal P-loop" evidence="13">
    <location>
        <begin position="273"/>
        <end position="641"/>
    </location>
</feature>
<evidence type="ECO:0000313" key="15">
    <source>
        <dbReference type="EMBL" id="ACV81580.1"/>
    </source>
</evidence>
<feature type="binding site" evidence="11">
    <location>
        <begin position="248"/>
        <end position="250"/>
    </location>
    <ligand>
        <name>substrate</name>
    </ligand>
</feature>
<dbReference type="InterPro" id="IPR035077">
    <property type="entry name" value="PEP_carboxykinase_GTP_C"/>
</dbReference>
<dbReference type="InterPro" id="IPR018091">
    <property type="entry name" value="PEP_carboxykin_GTP_CS"/>
</dbReference>
<comment type="cofactor">
    <cofactor evidence="11">
        <name>Mn(2+)</name>
        <dbReference type="ChEBI" id="CHEBI:29035"/>
    </cofactor>
    <text evidence="11">Binds 1 Mn(2+) ion per subunit.</text>
</comment>
<dbReference type="UniPathway" id="UPA00138"/>
<evidence type="ECO:0000259" key="13">
    <source>
        <dbReference type="Pfam" id="PF00821"/>
    </source>
</evidence>
<feature type="active site" evidence="11">
    <location>
        <position position="301"/>
    </location>
</feature>
<dbReference type="InterPro" id="IPR013035">
    <property type="entry name" value="PEP_carboxykinase_C"/>
</dbReference>
<dbReference type="GO" id="GO:0016301">
    <property type="term" value="F:kinase activity"/>
    <property type="evidence" value="ECO:0007669"/>
    <property type="project" value="UniProtKB-KW"/>
</dbReference>
<keyword evidence="8 11" id="KW-0342">GTP-binding</keyword>
<evidence type="ECO:0000256" key="1">
    <source>
        <dbReference type="ARBA" id="ARBA00004742"/>
    </source>
</evidence>
<dbReference type="HAMAP" id="MF_00452">
    <property type="entry name" value="PEPCK_GTP"/>
    <property type="match status" value="1"/>
</dbReference>
<dbReference type="AlphaFoldDB" id="C8XD90"/>
<dbReference type="Pfam" id="PF17297">
    <property type="entry name" value="PEPCK_N"/>
    <property type="match status" value="1"/>
</dbReference>
<comment type="function">
    <text evidence="11">Catalyzes the conversion of oxaloacetate (OAA) to phosphoenolpyruvate (PEP), the rate-limiting step in the metabolic pathway that produces glucose from lactate and other precursors derived from the citric acid cycle.</text>
</comment>
<feature type="binding site" evidence="11">
    <location>
        <position position="277"/>
    </location>
    <ligand>
        <name>Mn(2+)</name>
        <dbReference type="ChEBI" id="CHEBI:29035"/>
    </ligand>
</feature>
<dbReference type="STRING" id="479431.Namu_5314"/>
<feature type="region of interest" description="Disordered" evidence="12">
    <location>
        <begin position="395"/>
        <end position="427"/>
    </location>
</feature>
<dbReference type="Pfam" id="PF00821">
    <property type="entry name" value="PEPCK_GTP"/>
    <property type="match status" value="1"/>
</dbReference>
<dbReference type="KEGG" id="nml:Namu_5314"/>
<evidence type="ECO:0000313" key="16">
    <source>
        <dbReference type="Proteomes" id="UP000002218"/>
    </source>
</evidence>
<dbReference type="GO" id="GO:0046327">
    <property type="term" value="P:glycerol biosynthetic process from pyruvate"/>
    <property type="evidence" value="ECO:0007669"/>
    <property type="project" value="TreeGrafter"/>
</dbReference>
<feature type="binding site" evidence="11">
    <location>
        <position position="428"/>
    </location>
    <ligand>
        <name>GTP</name>
        <dbReference type="ChEBI" id="CHEBI:37565"/>
    </ligand>
</feature>
<evidence type="ECO:0000256" key="3">
    <source>
        <dbReference type="ARBA" id="ARBA00011245"/>
    </source>
</evidence>
<feature type="binding site" evidence="11">
    <location>
        <position position="257"/>
    </location>
    <ligand>
        <name>Mn(2+)</name>
        <dbReference type="ChEBI" id="CHEBI:29035"/>
    </ligand>
</feature>
<keyword evidence="15" id="KW-0808">Transferase</keyword>
<protein>
    <recommendedName>
        <fullName evidence="11">Phosphoenolpyruvate carboxykinase [GTP]</fullName>
        <shortName evidence="11">PEP carboxykinase</shortName>
        <shortName evidence="11">PEPCK</shortName>
        <ecNumber evidence="11">4.1.1.32</ecNumber>
    </recommendedName>
    <alternativeName>
        <fullName evidence="11">GTP-dependent phosphoenolpyruvate carboxykinase</fullName>
        <shortName evidence="11">GTP-PEPCK</shortName>
    </alternativeName>
</protein>
<dbReference type="Gene3D" id="2.170.8.10">
    <property type="entry name" value="Phosphoenolpyruvate Carboxykinase, domain 2"/>
    <property type="match status" value="1"/>
</dbReference>
<feature type="binding site" evidence="11">
    <location>
        <begin position="300"/>
        <end position="305"/>
    </location>
    <ligand>
        <name>GTP</name>
        <dbReference type="ChEBI" id="CHEBI:37565"/>
    </ligand>
</feature>
<dbReference type="GO" id="GO:0030145">
    <property type="term" value="F:manganese ion binding"/>
    <property type="evidence" value="ECO:0007669"/>
    <property type="project" value="UniProtKB-UniRule"/>
</dbReference>
<comment type="subunit">
    <text evidence="3 11">Monomer.</text>
</comment>
<dbReference type="GO" id="GO:0019543">
    <property type="term" value="P:propionate catabolic process"/>
    <property type="evidence" value="ECO:0007669"/>
    <property type="project" value="TreeGrafter"/>
</dbReference>